<evidence type="ECO:0000256" key="1">
    <source>
        <dbReference type="RuleBase" id="RU003847"/>
    </source>
</evidence>
<dbReference type="InterPro" id="IPR003607">
    <property type="entry name" value="HD/PDEase_dom"/>
</dbReference>
<dbReference type="SUPFAM" id="SSF109604">
    <property type="entry name" value="HD-domain/PDEase-like"/>
    <property type="match status" value="1"/>
</dbReference>
<protein>
    <submittedName>
        <fullName evidence="4">GTP pyrophosphokinase</fullName>
    </submittedName>
</protein>
<dbReference type="SUPFAM" id="SSF81271">
    <property type="entry name" value="TGS-like"/>
    <property type="match status" value="1"/>
</dbReference>
<dbReference type="InterPro" id="IPR004811">
    <property type="entry name" value="RelA/Spo_fam"/>
</dbReference>
<dbReference type="Pfam" id="PF13328">
    <property type="entry name" value="HD_4"/>
    <property type="match status" value="1"/>
</dbReference>
<dbReference type="Pfam" id="PF13291">
    <property type="entry name" value="ACT_4"/>
    <property type="match status" value="1"/>
</dbReference>
<evidence type="ECO:0000256" key="2">
    <source>
        <dbReference type="SAM" id="MobiDB-lite"/>
    </source>
</evidence>
<dbReference type="Gene3D" id="3.30.460.10">
    <property type="entry name" value="Beta Polymerase, domain 2"/>
    <property type="match status" value="1"/>
</dbReference>
<keyword evidence="4" id="KW-0418">Kinase</keyword>
<dbReference type="Gene3D" id="1.10.3210.10">
    <property type="entry name" value="Hypothetical protein af1432"/>
    <property type="match status" value="1"/>
</dbReference>
<feature type="compositionally biased region" description="Basic and acidic residues" evidence="2">
    <location>
        <begin position="563"/>
        <end position="578"/>
    </location>
</feature>
<evidence type="ECO:0000313" key="4">
    <source>
        <dbReference type="EMBL" id="SMC26766.1"/>
    </source>
</evidence>
<dbReference type="CDD" id="cd00077">
    <property type="entry name" value="HDc"/>
    <property type="match status" value="1"/>
</dbReference>
<dbReference type="FunFam" id="1.10.3210.10:FF:000001">
    <property type="entry name" value="GTP pyrophosphokinase RelA"/>
    <property type="match status" value="1"/>
</dbReference>
<dbReference type="EMBL" id="FWXF01000018">
    <property type="protein sequence ID" value="SMC26766.1"/>
    <property type="molecule type" value="Genomic_DNA"/>
</dbReference>
<dbReference type="CDD" id="cd01668">
    <property type="entry name" value="TGS_RSH"/>
    <property type="match status" value="1"/>
</dbReference>
<dbReference type="InterPro" id="IPR004095">
    <property type="entry name" value="TGS"/>
</dbReference>
<name>A0A1W1XS94_9BACT</name>
<dbReference type="NCBIfam" id="TIGR00691">
    <property type="entry name" value="spoT_relA"/>
    <property type="match status" value="1"/>
</dbReference>
<dbReference type="InterPro" id="IPR012676">
    <property type="entry name" value="TGS-like"/>
</dbReference>
<dbReference type="GO" id="GO:0005886">
    <property type="term" value="C:plasma membrane"/>
    <property type="evidence" value="ECO:0007669"/>
    <property type="project" value="TreeGrafter"/>
</dbReference>
<dbReference type="GO" id="GO:0016301">
    <property type="term" value="F:kinase activity"/>
    <property type="evidence" value="ECO:0007669"/>
    <property type="project" value="UniProtKB-KW"/>
</dbReference>
<feature type="domain" description="TGS" evidence="3">
    <location>
        <begin position="395"/>
        <end position="456"/>
    </location>
</feature>
<dbReference type="GO" id="GO:0042594">
    <property type="term" value="P:response to starvation"/>
    <property type="evidence" value="ECO:0007669"/>
    <property type="project" value="TreeGrafter"/>
</dbReference>
<dbReference type="Pfam" id="PF02824">
    <property type="entry name" value="TGS"/>
    <property type="match status" value="1"/>
</dbReference>
<dbReference type="InterPro" id="IPR043519">
    <property type="entry name" value="NT_sf"/>
</dbReference>
<gene>
    <name evidence="4" type="ORF">SAMN02746041_02756</name>
</gene>
<proteinExistence type="inferred from homology"/>
<evidence type="ECO:0000259" key="3">
    <source>
        <dbReference type="PROSITE" id="PS51880"/>
    </source>
</evidence>
<dbReference type="PANTHER" id="PTHR21262:SF36">
    <property type="entry name" value="BIFUNCTIONAL (P)PPGPP SYNTHASE_HYDROLASE SPOT"/>
    <property type="match status" value="1"/>
</dbReference>
<dbReference type="InterPro" id="IPR033655">
    <property type="entry name" value="TGS_RelA/SpoT"/>
</dbReference>
<comment type="function">
    <text evidence="1">In eubacteria ppGpp (guanosine 3'-diphosphate 5'-diphosphate) is a mediator of the stringent response that coordinates a variety of cellular activities in response to changes in nutritional abundance.</text>
</comment>
<dbReference type="CDD" id="cd04876">
    <property type="entry name" value="ACT_RelA-SpoT"/>
    <property type="match status" value="1"/>
</dbReference>
<sequence length="722" mass="82731">MRPGREGAVEYFQIEDQVLGYFPEADVELLRRAYAFCAKTHEGAARLAREPYLEHHLEVAGLMARLHMDDQTIASAFLHDCLDDHRADEETLRELFGQKVAHIVSGVQKISRFRLEEGKEKQAEVLRKMILAMTRDVRVILIRLGDILHDVRVLERFSEAKRKTIAREALEIFAPLASRLGIDWMKVELEDQSFRELYPEEFARLQSQMARTQEERRGYIEEVRGILAEKLRENGLSGRILGRSKHLYSIYKKMVSQNLELDRIYDLIAFRIIVDTVPACYETLAVVHATWEPVPGRYKDYIAKPKPNMYQSLHTTVVGPHGERMEVQIRTEEMDRVANEGIAAHWLYKEGRVLEGVDSQETERFSWLRQLLEPERGWRDPKSFFEGLELDLYPDEVYVFSPQGDIKVLPRGSTPIDFAYAIHSEVGHRCVGARVNGKIVPLRTELQNGDSVEIITAAKHKPSKDWLNFVKTSKARSRIRHWIKAEERDRSIAMGREMCEREFKKRGLNFNHYINSPELAEVARQFSLQSVEDLLASVGYKKVSPVQLIGRLPLPEAEEPAEEERLPERRKPSKPDEGIRVQGVDDVLFRMAKCCNPLPGEPIVGYVTRGRGVTIHRRSCKNAGQEGDDRRIDVQWDTGEAQTYPVDIKVVYDGDRATFGLLSNVLGQMDAPVNDVQISRTANGLAQCRLSIEVRDSEHLNRVITALKNESSVFQVIRSRDG</sequence>
<dbReference type="InterPro" id="IPR012675">
    <property type="entry name" value="Beta-grasp_dom_sf"/>
</dbReference>
<dbReference type="PROSITE" id="PS51880">
    <property type="entry name" value="TGS"/>
    <property type="match status" value="1"/>
</dbReference>
<dbReference type="AlphaFoldDB" id="A0A1W1XS94"/>
<accession>A0A1W1XS94</accession>
<keyword evidence="4" id="KW-0808">Transferase</keyword>
<dbReference type="GO" id="GO:0008893">
    <property type="term" value="F:guanosine-3',5'-bis(diphosphate) 3'-diphosphatase activity"/>
    <property type="evidence" value="ECO:0007669"/>
    <property type="project" value="TreeGrafter"/>
</dbReference>
<dbReference type="InterPro" id="IPR007685">
    <property type="entry name" value="RelA_SpoT"/>
</dbReference>
<organism evidence="4 5">
    <name type="scientific">Desulfacinum hydrothermale DSM 13146</name>
    <dbReference type="NCBI Taxonomy" id="1121390"/>
    <lineage>
        <taxon>Bacteria</taxon>
        <taxon>Pseudomonadati</taxon>
        <taxon>Thermodesulfobacteriota</taxon>
        <taxon>Syntrophobacteria</taxon>
        <taxon>Syntrophobacterales</taxon>
        <taxon>Syntrophobacteraceae</taxon>
        <taxon>Desulfacinum</taxon>
    </lineage>
</organism>
<dbReference type="Pfam" id="PF19296">
    <property type="entry name" value="RelA_AH_RIS"/>
    <property type="match status" value="1"/>
</dbReference>
<keyword evidence="5" id="KW-1185">Reference proteome</keyword>
<dbReference type="Gene3D" id="3.10.20.30">
    <property type="match status" value="1"/>
</dbReference>
<dbReference type="STRING" id="1121390.SAMN02746041_02756"/>
<comment type="similarity">
    <text evidence="1">Belongs to the relA/spoT family.</text>
</comment>
<dbReference type="CDD" id="cd05399">
    <property type="entry name" value="NT_Rel-Spo_like"/>
    <property type="match status" value="1"/>
</dbReference>
<feature type="region of interest" description="Disordered" evidence="2">
    <location>
        <begin position="554"/>
        <end position="578"/>
    </location>
</feature>
<dbReference type="InterPro" id="IPR002912">
    <property type="entry name" value="ACT_dom"/>
</dbReference>
<evidence type="ECO:0000313" key="5">
    <source>
        <dbReference type="Proteomes" id="UP000192783"/>
    </source>
</evidence>
<dbReference type="GO" id="GO:0015969">
    <property type="term" value="P:guanosine tetraphosphate metabolic process"/>
    <property type="evidence" value="ECO:0007669"/>
    <property type="project" value="InterPro"/>
</dbReference>
<dbReference type="InterPro" id="IPR045600">
    <property type="entry name" value="RelA/SpoT_AH_RIS"/>
</dbReference>
<dbReference type="PANTHER" id="PTHR21262">
    <property type="entry name" value="GUANOSINE-3',5'-BIS DIPHOSPHATE 3'-PYROPHOSPHOHYDROLASE"/>
    <property type="match status" value="1"/>
</dbReference>
<dbReference type="GO" id="GO:0015949">
    <property type="term" value="P:nucleobase-containing small molecule interconversion"/>
    <property type="evidence" value="ECO:0007669"/>
    <property type="project" value="UniProtKB-ARBA"/>
</dbReference>
<dbReference type="Pfam" id="PF04607">
    <property type="entry name" value="RelA_SpoT"/>
    <property type="match status" value="1"/>
</dbReference>
<dbReference type="SUPFAM" id="SSF81301">
    <property type="entry name" value="Nucleotidyltransferase"/>
    <property type="match status" value="1"/>
</dbReference>
<reference evidence="4 5" key="1">
    <citation type="submission" date="2017-04" db="EMBL/GenBank/DDBJ databases">
        <authorList>
            <person name="Afonso C.L."/>
            <person name="Miller P.J."/>
            <person name="Scott M.A."/>
            <person name="Spackman E."/>
            <person name="Goraichik I."/>
            <person name="Dimitrov K.M."/>
            <person name="Suarez D.L."/>
            <person name="Swayne D.E."/>
        </authorList>
    </citation>
    <scope>NUCLEOTIDE SEQUENCE [LARGE SCALE GENOMIC DNA]</scope>
    <source>
        <strain evidence="4 5">DSM 13146</strain>
    </source>
</reference>
<dbReference type="Gene3D" id="3.30.70.260">
    <property type="match status" value="1"/>
</dbReference>
<dbReference type="FunFam" id="3.30.460.10:FF:000001">
    <property type="entry name" value="GTP pyrophosphokinase RelA"/>
    <property type="match status" value="1"/>
</dbReference>
<dbReference type="FunFam" id="3.10.20.30:FF:000002">
    <property type="entry name" value="GTP pyrophosphokinase (RelA/SpoT)"/>
    <property type="match status" value="1"/>
</dbReference>
<dbReference type="Proteomes" id="UP000192783">
    <property type="component" value="Unassembled WGS sequence"/>
</dbReference>
<dbReference type="GO" id="GO:0008728">
    <property type="term" value="F:GTP diphosphokinase activity"/>
    <property type="evidence" value="ECO:0007669"/>
    <property type="project" value="TreeGrafter"/>
</dbReference>
<dbReference type="SMART" id="SM00954">
    <property type="entry name" value="RelA_SpoT"/>
    <property type="match status" value="1"/>
</dbReference>